<organism evidence="2 3">
    <name type="scientific">Tritrichomonas musculus</name>
    <dbReference type="NCBI Taxonomy" id="1915356"/>
    <lineage>
        <taxon>Eukaryota</taxon>
        <taxon>Metamonada</taxon>
        <taxon>Parabasalia</taxon>
        <taxon>Tritrichomonadida</taxon>
        <taxon>Tritrichomonadidae</taxon>
        <taxon>Tritrichomonas</taxon>
    </lineage>
</organism>
<dbReference type="InterPro" id="IPR012337">
    <property type="entry name" value="RNaseH-like_sf"/>
</dbReference>
<name>A0ABR2H902_9EUKA</name>
<evidence type="ECO:0000313" key="2">
    <source>
        <dbReference type="EMBL" id="KAK8842401.1"/>
    </source>
</evidence>
<dbReference type="SUPFAM" id="SSF53098">
    <property type="entry name" value="Ribonuclease H-like"/>
    <property type="match status" value="1"/>
</dbReference>
<reference evidence="2 3" key="1">
    <citation type="submission" date="2024-04" db="EMBL/GenBank/DDBJ databases">
        <title>Tritrichomonas musculus Genome.</title>
        <authorList>
            <person name="Alves-Ferreira E."/>
            <person name="Grigg M."/>
            <person name="Lorenzi H."/>
            <person name="Galac M."/>
        </authorList>
    </citation>
    <scope>NUCLEOTIDE SEQUENCE [LARGE SCALE GENOMIC DNA]</scope>
    <source>
        <strain evidence="2 3">EAF2021</strain>
    </source>
</reference>
<dbReference type="EMBL" id="JAPFFF010000038">
    <property type="protein sequence ID" value="KAK8842401.1"/>
    <property type="molecule type" value="Genomic_DNA"/>
</dbReference>
<sequence length="657" mass="75614">MTTSALAKVVYFTEEEKYRKIHRYIKFKSKGHYYIKCDETLHNENGVLCICGMKPVRSDHFKDWIKSNVHVCTPGIPCNQMTIDGSYNLFSIPEGDITITESLLYNEMAILTGKLNLSLNVLTSDAFYKLACKFIAYGLGQYQLKGSYEQSRTLFKQLSRNKLKQIMIDLAFKRHQEVLSIFSDQPYSCLALDAGTTFGKQYLHFVLENPLAKLPAYCCRSSVLKGSKAVHYVPVIVRGLYFLNVPKVSIGSIVIDGNSAQKKALNPKWKRSVYHNSSISDAKKLICVPCLCHRCHNAYKYVTEHNGEIISVVSSLYSIATQYNQSKPSILPECPVHCETRWAYDYYITSFILKHDKEVHDTLPTSDIPIVKFRNLHEILCIFKAIIRIFESSKTIFSSAFIYLERAINALYQLHYVNKNPYAYYFATSLEQYTLKSEDGGLWSLAYTFTPDGRADFRKRNIQGFAIKDKNWLQYFNLTDDVEVDDDEQIIFSEDEEIIISVKDTDNDSETAADDNLCEEEDDSDLPDNDEYYIHLNVNFTDHLQSAKTKLKELLIIRGFNDKTADELITNYNLYIETAGEIFSFLKTSKNDYSWVQIRNSMQGWKDIGDIAIRILCTCCSEASCERTIKRQRYVLDSKRLRTTDQLLDARMILNSL</sequence>
<accession>A0ABR2H902</accession>
<dbReference type="EMBL" id="JAPFFF010000297">
    <property type="protein sequence ID" value="KAK8834808.1"/>
    <property type="molecule type" value="Genomic_DNA"/>
</dbReference>
<evidence type="ECO:0000313" key="3">
    <source>
        <dbReference type="Proteomes" id="UP001470230"/>
    </source>
</evidence>
<protein>
    <submittedName>
        <fullName evidence="2">Uncharacterized protein</fullName>
    </submittedName>
</protein>
<proteinExistence type="predicted"/>
<gene>
    <name evidence="1" type="ORF">M9Y10_024202</name>
    <name evidence="2" type="ORF">M9Y10_025984</name>
</gene>
<dbReference type="Proteomes" id="UP001470230">
    <property type="component" value="Unassembled WGS sequence"/>
</dbReference>
<evidence type="ECO:0000313" key="1">
    <source>
        <dbReference type="EMBL" id="KAK8834808.1"/>
    </source>
</evidence>
<comment type="caution">
    <text evidence="2">The sequence shown here is derived from an EMBL/GenBank/DDBJ whole genome shotgun (WGS) entry which is preliminary data.</text>
</comment>
<keyword evidence="3" id="KW-1185">Reference proteome</keyword>